<dbReference type="PANTHER" id="PTHR33495:SF2">
    <property type="entry name" value="ANTI-SIGMA FACTOR ANTAGONIST TM_1081-RELATED"/>
    <property type="match status" value="1"/>
</dbReference>
<dbReference type="PROSITE" id="PS50801">
    <property type="entry name" value="STAS"/>
    <property type="match status" value="1"/>
</dbReference>
<comment type="caution">
    <text evidence="2">The sequence shown here is derived from an EMBL/GenBank/DDBJ whole genome shotgun (WGS) entry which is preliminary data.</text>
</comment>
<dbReference type="EMBL" id="QZEY01000014">
    <property type="protein sequence ID" value="RJL24796.1"/>
    <property type="molecule type" value="Genomic_DNA"/>
</dbReference>
<sequence>MAFRVSSSRLGDCVVIWSTGTLDKEACLDLATEIASAWQPGLPLVFDMSQAEFPDASVIPVLLSAQERSKLTGIPVALVGVDPRVQRVLYTMALDPQFMIFPTLEAAATALQGYAQRPEREIPRPARRDTRP</sequence>
<dbReference type="AlphaFoldDB" id="A0A3A4A763"/>
<dbReference type="OrthoDB" id="9796076at2"/>
<gene>
    <name evidence="2" type="ORF">D5H75_28870</name>
</gene>
<evidence type="ECO:0000313" key="2">
    <source>
        <dbReference type="EMBL" id="RJL24796.1"/>
    </source>
</evidence>
<proteinExistence type="predicted"/>
<evidence type="ECO:0000313" key="3">
    <source>
        <dbReference type="Proteomes" id="UP000265768"/>
    </source>
</evidence>
<dbReference type="InterPro" id="IPR002645">
    <property type="entry name" value="STAS_dom"/>
</dbReference>
<dbReference type="CDD" id="cd07043">
    <property type="entry name" value="STAS_anti-anti-sigma_factors"/>
    <property type="match status" value="1"/>
</dbReference>
<dbReference type="PANTHER" id="PTHR33495">
    <property type="entry name" value="ANTI-SIGMA FACTOR ANTAGONIST TM_1081-RELATED-RELATED"/>
    <property type="match status" value="1"/>
</dbReference>
<feature type="domain" description="STAS" evidence="1">
    <location>
        <begin position="44"/>
        <end position="111"/>
    </location>
</feature>
<dbReference type="Pfam" id="PF01740">
    <property type="entry name" value="STAS"/>
    <property type="match status" value="1"/>
</dbReference>
<dbReference type="RefSeq" id="WP_119929712.1">
    <property type="nucleotide sequence ID" value="NZ_QZEY01000014.1"/>
</dbReference>
<protein>
    <submittedName>
        <fullName evidence="2">Anti-sigma factor antagonist</fullName>
    </submittedName>
</protein>
<dbReference type="Proteomes" id="UP000265768">
    <property type="component" value="Unassembled WGS sequence"/>
</dbReference>
<dbReference type="Gene3D" id="3.30.750.24">
    <property type="entry name" value="STAS domain"/>
    <property type="match status" value="1"/>
</dbReference>
<evidence type="ECO:0000259" key="1">
    <source>
        <dbReference type="PROSITE" id="PS50801"/>
    </source>
</evidence>
<accession>A0A3A4A763</accession>
<name>A0A3A4A763_9ACTN</name>
<reference evidence="2 3" key="1">
    <citation type="submission" date="2018-09" db="EMBL/GenBank/DDBJ databases">
        <title>YIM 75507 draft genome.</title>
        <authorList>
            <person name="Tang S."/>
            <person name="Feng Y."/>
        </authorList>
    </citation>
    <scope>NUCLEOTIDE SEQUENCE [LARGE SCALE GENOMIC DNA]</scope>
    <source>
        <strain evidence="2 3">YIM 75507</strain>
    </source>
</reference>
<dbReference type="SUPFAM" id="SSF52091">
    <property type="entry name" value="SpoIIaa-like"/>
    <property type="match status" value="1"/>
</dbReference>
<organism evidence="2 3">
    <name type="scientific">Bailinhaonella thermotolerans</name>
    <dbReference type="NCBI Taxonomy" id="1070861"/>
    <lineage>
        <taxon>Bacteria</taxon>
        <taxon>Bacillati</taxon>
        <taxon>Actinomycetota</taxon>
        <taxon>Actinomycetes</taxon>
        <taxon>Streptosporangiales</taxon>
        <taxon>Streptosporangiaceae</taxon>
        <taxon>Bailinhaonella</taxon>
    </lineage>
</organism>
<dbReference type="InterPro" id="IPR036513">
    <property type="entry name" value="STAS_dom_sf"/>
</dbReference>
<keyword evidence="3" id="KW-1185">Reference proteome</keyword>
<dbReference type="GO" id="GO:0043856">
    <property type="term" value="F:anti-sigma factor antagonist activity"/>
    <property type="evidence" value="ECO:0007669"/>
    <property type="project" value="TreeGrafter"/>
</dbReference>